<feature type="domain" description="Protein kinase" evidence="7">
    <location>
        <begin position="15"/>
        <end position="271"/>
    </location>
</feature>
<evidence type="ECO:0000256" key="4">
    <source>
        <dbReference type="ARBA" id="ARBA00022840"/>
    </source>
</evidence>
<sequence length="339" mass="36214">MDPLDRSDPKRIGGITLRGRLGSGGMGRVFYGVTDDYEQVAVKIIREDFLGHAEVRARFSRETDALRTVQGPHVAALVDASGEDEEWPWLAVEYVQGLTLKEFVETRGPLGTEHTATLGLLLASALGDIHAADLLHRDLKPGNILLGRDGAKVIDLGLVAFADGPTDLTTTSSTLGTPPCMPPEQFNTPKEITAAADVYALGATLVFALAGHYPYTGKTMAALCMNIVSRDVPPDLTGVPAELAPLVAAMLAHEPTDRPAVPEVYDRLKELAAAGGTALPVAVRRLAVATYVERETDPPTPVPPPRPRRRDLSEVVVPGSVVARLADRLRGDYAASPRL</sequence>
<dbReference type="GO" id="GO:0005524">
    <property type="term" value="F:ATP binding"/>
    <property type="evidence" value="ECO:0007669"/>
    <property type="project" value="UniProtKB-UniRule"/>
</dbReference>
<dbReference type="RefSeq" id="WP_239319884.1">
    <property type="nucleotide sequence ID" value="NZ_BMQD01000007.1"/>
</dbReference>
<name>A0AA37F4C5_9ACTN</name>
<dbReference type="Proteomes" id="UP000627984">
    <property type="component" value="Unassembled WGS sequence"/>
</dbReference>
<keyword evidence="1" id="KW-0808">Transferase</keyword>
<feature type="region of interest" description="Disordered" evidence="6">
    <location>
        <begin position="293"/>
        <end position="312"/>
    </location>
</feature>
<evidence type="ECO:0000256" key="6">
    <source>
        <dbReference type="SAM" id="MobiDB-lite"/>
    </source>
</evidence>
<keyword evidence="2 5" id="KW-0547">Nucleotide-binding</keyword>
<dbReference type="PROSITE" id="PS50011">
    <property type="entry name" value="PROTEIN_KINASE_DOM"/>
    <property type="match status" value="1"/>
</dbReference>
<dbReference type="InterPro" id="IPR017441">
    <property type="entry name" value="Protein_kinase_ATP_BS"/>
</dbReference>
<dbReference type="InterPro" id="IPR008271">
    <property type="entry name" value="Ser/Thr_kinase_AS"/>
</dbReference>
<dbReference type="SUPFAM" id="SSF56112">
    <property type="entry name" value="Protein kinase-like (PK-like)"/>
    <property type="match status" value="1"/>
</dbReference>
<evidence type="ECO:0000256" key="1">
    <source>
        <dbReference type="ARBA" id="ARBA00022679"/>
    </source>
</evidence>
<dbReference type="SMART" id="SM00220">
    <property type="entry name" value="S_TKc"/>
    <property type="match status" value="1"/>
</dbReference>
<feature type="binding site" evidence="5">
    <location>
        <position position="43"/>
    </location>
    <ligand>
        <name>ATP</name>
        <dbReference type="ChEBI" id="CHEBI:30616"/>
    </ligand>
</feature>
<dbReference type="Pfam" id="PF00069">
    <property type="entry name" value="Pkinase"/>
    <property type="match status" value="1"/>
</dbReference>
<reference evidence="8" key="2">
    <citation type="submission" date="2022-09" db="EMBL/GenBank/DDBJ databases">
        <authorList>
            <person name="Sun Q."/>
            <person name="Ohkuma M."/>
        </authorList>
    </citation>
    <scope>NUCLEOTIDE SEQUENCE</scope>
    <source>
        <strain evidence="8">JCM 3093</strain>
    </source>
</reference>
<dbReference type="Gene3D" id="3.30.200.20">
    <property type="entry name" value="Phosphorylase Kinase, domain 1"/>
    <property type="match status" value="1"/>
</dbReference>
<evidence type="ECO:0000313" key="9">
    <source>
        <dbReference type="Proteomes" id="UP000627984"/>
    </source>
</evidence>
<dbReference type="PROSITE" id="PS00107">
    <property type="entry name" value="PROTEIN_KINASE_ATP"/>
    <property type="match status" value="1"/>
</dbReference>
<evidence type="ECO:0000256" key="3">
    <source>
        <dbReference type="ARBA" id="ARBA00022777"/>
    </source>
</evidence>
<dbReference type="PROSITE" id="PS00108">
    <property type="entry name" value="PROTEIN_KINASE_ST"/>
    <property type="match status" value="1"/>
</dbReference>
<dbReference type="InterPro" id="IPR000719">
    <property type="entry name" value="Prot_kinase_dom"/>
</dbReference>
<evidence type="ECO:0000256" key="2">
    <source>
        <dbReference type="ARBA" id="ARBA00022741"/>
    </source>
</evidence>
<protein>
    <recommendedName>
        <fullName evidence="7">Protein kinase domain-containing protein</fullName>
    </recommendedName>
</protein>
<dbReference type="EMBL" id="BMQD01000007">
    <property type="protein sequence ID" value="GGK65715.1"/>
    <property type="molecule type" value="Genomic_DNA"/>
</dbReference>
<comment type="caution">
    <text evidence="8">The sequence shown here is derived from an EMBL/GenBank/DDBJ whole genome shotgun (WGS) entry which is preliminary data.</text>
</comment>
<evidence type="ECO:0000313" key="8">
    <source>
        <dbReference type="EMBL" id="GGK65715.1"/>
    </source>
</evidence>
<dbReference type="InterPro" id="IPR011009">
    <property type="entry name" value="Kinase-like_dom_sf"/>
</dbReference>
<reference evidence="8" key="1">
    <citation type="journal article" date="2014" name="Int. J. Syst. Evol. Microbiol.">
        <title>Complete genome sequence of Corynebacterium casei LMG S-19264T (=DSM 44701T), isolated from a smear-ripened cheese.</title>
        <authorList>
            <consortium name="US DOE Joint Genome Institute (JGI-PGF)"/>
            <person name="Walter F."/>
            <person name="Albersmeier A."/>
            <person name="Kalinowski J."/>
            <person name="Ruckert C."/>
        </authorList>
    </citation>
    <scope>NUCLEOTIDE SEQUENCE</scope>
    <source>
        <strain evidence="8">JCM 3093</strain>
    </source>
</reference>
<dbReference type="GO" id="GO:0004674">
    <property type="term" value="F:protein serine/threonine kinase activity"/>
    <property type="evidence" value="ECO:0007669"/>
    <property type="project" value="TreeGrafter"/>
</dbReference>
<dbReference type="Gene3D" id="1.10.510.10">
    <property type="entry name" value="Transferase(Phosphotransferase) domain 1"/>
    <property type="match status" value="1"/>
</dbReference>
<keyword evidence="3" id="KW-0418">Kinase</keyword>
<proteinExistence type="predicted"/>
<organism evidence="8 9">
    <name type="scientific">Planomonospora parontospora</name>
    <dbReference type="NCBI Taxonomy" id="58119"/>
    <lineage>
        <taxon>Bacteria</taxon>
        <taxon>Bacillati</taxon>
        <taxon>Actinomycetota</taxon>
        <taxon>Actinomycetes</taxon>
        <taxon>Streptosporangiales</taxon>
        <taxon>Streptosporangiaceae</taxon>
        <taxon>Planomonospora</taxon>
    </lineage>
</organism>
<evidence type="ECO:0000259" key="7">
    <source>
        <dbReference type="PROSITE" id="PS50011"/>
    </source>
</evidence>
<accession>A0AA37F4C5</accession>
<gene>
    <name evidence="8" type="ORF">GCM10010126_26330</name>
</gene>
<dbReference type="PANTHER" id="PTHR43289:SF34">
    <property type="entry name" value="SERINE_THREONINE-PROTEIN KINASE YBDM-RELATED"/>
    <property type="match status" value="1"/>
</dbReference>
<dbReference type="CDD" id="cd14014">
    <property type="entry name" value="STKc_PknB_like"/>
    <property type="match status" value="1"/>
</dbReference>
<dbReference type="PANTHER" id="PTHR43289">
    <property type="entry name" value="MITOGEN-ACTIVATED PROTEIN KINASE KINASE KINASE 20-RELATED"/>
    <property type="match status" value="1"/>
</dbReference>
<dbReference type="AlphaFoldDB" id="A0AA37F4C5"/>
<keyword evidence="4 5" id="KW-0067">ATP-binding</keyword>
<evidence type="ECO:0000256" key="5">
    <source>
        <dbReference type="PROSITE-ProRule" id="PRU10141"/>
    </source>
</evidence>